<evidence type="ECO:0000259" key="4">
    <source>
        <dbReference type="PROSITE" id="PS50076"/>
    </source>
</evidence>
<keyword evidence="3" id="KW-0812">Transmembrane</keyword>
<dbReference type="PANTHER" id="PTHR44137">
    <property type="entry name" value="BNAC03G44070D PROTEIN"/>
    <property type="match status" value="1"/>
</dbReference>
<feature type="region of interest" description="Disordered" evidence="2">
    <location>
        <begin position="251"/>
        <end position="310"/>
    </location>
</feature>
<protein>
    <recommendedName>
        <fullName evidence="4">J domain-containing protein</fullName>
    </recommendedName>
</protein>
<keyword evidence="1" id="KW-0143">Chaperone</keyword>
<dbReference type="PRINTS" id="PR00625">
    <property type="entry name" value="JDOMAIN"/>
</dbReference>
<keyword evidence="6" id="KW-1185">Reference proteome</keyword>
<dbReference type="InterPro" id="IPR001623">
    <property type="entry name" value="DnaJ_domain"/>
</dbReference>
<dbReference type="InterPro" id="IPR036869">
    <property type="entry name" value="J_dom_sf"/>
</dbReference>
<dbReference type="Gene3D" id="1.10.287.110">
    <property type="entry name" value="DnaJ domain"/>
    <property type="match status" value="1"/>
</dbReference>
<evidence type="ECO:0000256" key="3">
    <source>
        <dbReference type="SAM" id="Phobius"/>
    </source>
</evidence>
<feature type="transmembrane region" description="Helical" evidence="3">
    <location>
        <begin position="160"/>
        <end position="182"/>
    </location>
</feature>
<feature type="compositionally biased region" description="Low complexity" evidence="2">
    <location>
        <begin position="298"/>
        <end position="310"/>
    </location>
</feature>
<dbReference type="PANTHER" id="PTHR44137:SF32">
    <property type="entry name" value="DNAJ HEAT SHOCK AMINO-TERMINAL DOMAIN PROTEIN"/>
    <property type="match status" value="1"/>
</dbReference>
<comment type="caution">
    <text evidence="5">The sequence shown here is derived from an EMBL/GenBank/DDBJ whole genome shotgun (WGS) entry which is preliminary data.</text>
</comment>
<evidence type="ECO:0000256" key="2">
    <source>
        <dbReference type="SAM" id="MobiDB-lite"/>
    </source>
</evidence>
<keyword evidence="3" id="KW-0472">Membrane</keyword>
<evidence type="ECO:0000313" key="6">
    <source>
        <dbReference type="Proteomes" id="UP000029391"/>
    </source>
</evidence>
<feature type="compositionally biased region" description="Low complexity" evidence="2">
    <location>
        <begin position="269"/>
        <end position="281"/>
    </location>
</feature>
<dbReference type="AlphaFoldDB" id="A0A091BKX4"/>
<feature type="domain" description="J" evidence="4">
    <location>
        <begin position="60"/>
        <end position="124"/>
    </location>
</feature>
<reference evidence="5 6" key="1">
    <citation type="submission" date="2013-09" db="EMBL/GenBank/DDBJ databases">
        <title>Genome sequencing of Arenimonas composti.</title>
        <authorList>
            <person name="Chen F."/>
            <person name="Wang G."/>
        </authorList>
    </citation>
    <scope>NUCLEOTIDE SEQUENCE [LARGE SCALE GENOMIC DNA]</scope>
    <source>
        <strain evidence="5 6">TR7-09</strain>
    </source>
</reference>
<evidence type="ECO:0000313" key="5">
    <source>
        <dbReference type="EMBL" id="KFN51429.1"/>
    </source>
</evidence>
<feature type="compositionally biased region" description="Pro residues" evidence="2">
    <location>
        <begin position="287"/>
        <end position="297"/>
    </location>
</feature>
<dbReference type="EMBL" id="AWXU01000005">
    <property type="protein sequence ID" value="KFN51429.1"/>
    <property type="molecule type" value="Genomic_DNA"/>
</dbReference>
<dbReference type="Pfam" id="PF00226">
    <property type="entry name" value="DnaJ"/>
    <property type="match status" value="1"/>
</dbReference>
<sequence length="310" mass="32573">MLAAALARPLPPDMTVLLRIVAGDEALAASSARACGEPVETVVEAASFYIQQLQFLPQADSYRVLGVTPDAADARIKEHYRLLVHWLHPDRNHDGWESAYADRVNRAWQDLRTPARRRAYDAERQHPAPAYDYPPPPSPAPRLLMLHETAPPAPARRGRYLPQIVVSMLALVAAGILGIMWYGRNLGQARPIAPPASIAPVPAPENAALAALQAGEAGGIDLAAVTEAGEAELFAVADRVVIAPVDPAHHDDVPAAAPAPRHAKDDGIALPAPALAAPGAGTERLPSPAPSPAPAPAQAPVRVAPVAESA</sequence>
<dbReference type="STRING" id="1121013.GCA_000426365_01269"/>
<feature type="non-terminal residue" evidence="5">
    <location>
        <position position="310"/>
    </location>
</feature>
<dbReference type="PROSITE" id="PS50076">
    <property type="entry name" value="DNAJ_2"/>
    <property type="match status" value="1"/>
</dbReference>
<dbReference type="eggNOG" id="COG0484">
    <property type="taxonomic scope" value="Bacteria"/>
</dbReference>
<evidence type="ECO:0000256" key="1">
    <source>
        <dbReference type="ARBA" id="ARBA00023186"/>
    </source>
</evidence>
<accession>A0A091BKX4</accession>
<proteinExistence type="predicted"/>
<gene>
    <name evidence="5" type="ORF">P873_02535</name>
</gene>
<keyword evidence="3" id="KW-1133">Transmembrane helix</keyword>
<organism evidence="5 6">
    <name type="scientific">Arenimonas composti TR7-09 = DSM 18010</name>
    <dbReference type="NCBI Taxonomy" id="1121013"/>
    <lineage>
        <taxon>Bacteria</taxon>
        <taxon>Pseudomonadati</taxon>
        <taxon>Pseudomonadota</taxon>
        <taxon>Gammaproteobacteria</taxon>
        <taxon>Lysobacterales</taxon>
        <taxon>Lysobacteraceae</taxon>
        <taxon>Arenimonas</taxon>
    </lineage>
</organism>
<dbReference type="SMART" id="SM00271">
    <property type="entry name" value="DnaJ"/>
    <property type="match status" value="1"/>
</dbReference>
<name>A0A091BKX4_9GAMM</name>
<dbReference type="Proteomes" id="UP000029391">
    <property type="component" value="Unassembled WGS sequence"/>
</dbReference>
<dbReference type="SUPFAM" id="SSF46565">
    <property type="entry name" value="Chaperone J-domain"/>
    <property type="match status" value="1"/>
</dbReference>
<dbReference type="CDD" id="cd06257">
    <property type="entry name" value="DnaJ"/>
    <property type="match status" value="1"/>
</dbReference>